<evidence type="ECO:0000313" key="10">
    <source>
        <dbReference type="Proteomes" id="UP000032515"/>
    </source>
</evidence>
<dbReference type="SUPFAM" id="SSF116726">
    <property type="entry name" value="TrkA C-terminal domain-like"/>
    <property type="match status" value="2"/>
</dbReference>
<dbReference type="GO" id="GO:0008324">
    <property type="term" value="F:monoatomic cation transmembrane transporter activity"/>
    <property type="evidence" value="ECO:0007669"/>
    <property type="project" value="InterPro"/>
</dbReference>
<dbReference type="GO" id="GO:0005886">
    <property type="term" value="C:plasma membrane"/>
    <property type="evidence" value="ECO:0007669"/>
    <property type="project" value="TreeGrafter"/>
</dbReference>
<dbReference type="InterPro" id="IPR051679">
    <property type="entry name" value="DASS-Related_Transporters"/>
</dbReference>
<feature type="transmembrane region" description="Helical" evidence="7">
    <location>
        <begin position="534"/>
        <end position="552"/>
    </location>
</feature>
<dbReference type="InterPro" id="IPR036721">
    <property type="entry name" value="RCK_C_sf"/>
</dbReference>
<name>A0A0D7ELP3_RHOPL</name>
<feature type="transmembrane region" description="Helical" evidence="7">
    <location>
        <begin position="477"/>
        <end position="500"/>
    </location>
</feature>
<dbReference type="AlphaFoldDB" id="A0A0D7ELP3"/>
<evidence type="ECO:0000256" key="2">
    <source>
        <dbReference type="ARBA" id="ARBA00022448"/>
    </source>
</evidence>
<dbReference type="PANTHER" id="PTHR43652:SF2">
    <property type="entry name" value="BASIC AMINO ACID ANTIPORTER YFCC-RELATED"/>
    <property type="match status" value="1"/>
</dbReference>
<feature type="transmembrane region" description="Helical" evidence="7">
    <location>
        <begin position="32"/>
        <end position="49"/>
    </location>
</feature>
<evidence type="ECO:0000313" key="9">
    <source>
        <dbReference type="EMBL" id="KIZ40377.1"/>
    </source>
</evidence>
<dbReference type="RefSeq" id="WP_044414051.1">
    <property type="nucleotide sequence ID" value="NZ_JXXE01000361.1"/>
</dbReference>
<feature type="transmembrane region" description="Helical" evidence="7">
    <location>
        <begin position="178"/>
        <end position="203"/>
    </location>
</feature>
<dbReference type="PROSITE" id="PS51202">
    <property type="entry name" value="RCK_C"/>
    <property type="match status" value="2"/>
</dbReference>
<sequence length="599" mass="64659">MIFGLSEHQFAAFAIIIAMLALFIWDKFRYDLVATLCLLAATVLGVVPAEKAFNGFSNPVIIIIASVLIISKAISRSGILNAAMRRILKDAQSPSLQVGILTACVTFLSAFMKNVGTLGIFMPIAVQVARRSKRSPSIYLMPLAFGSLIGGTMTLIGTSPNLLISTVRQELGREPFRLFDFMWVGLPLSCMAVAFLSVGWRLLPKDRTAAPGSEDAFEIDKYTADLRIPKESPLAGKRVGELERFNDIEALVRAVTREGGNHYMPHRNWILYPDDIVTVQAESAAIKLLTEQGKLQFVGAKELEKNEGKRDELAVVEAIVAADSILINHSPRSINLRSTFDVNLLAISRAGHNRHLHLQTQRFEVGDVVALQGWQKELPATLTELGLLPLADRGLGLGQSQQGLVSLGILLAAMVLISTHLVSVPIGFFGAAVLIVLLKQLSLKEAYESIEGPLIVMLAALIPIGEGLKETGATDVIAHLLAVAGSHLPGYLALALMLAVSMLLTPFLHHAAAVLVLGPVAAIVAKSLNYDMDPFLMAVALGCACDFLTPIGHQNNLLVMAPGGYRFTDYWRLGLPLSIAVIVVGTFLIQATWPLHPLG</sequence>
<dbReference type="GO" id="GO:0006813">
    <property type="term" value="P:potassium ion transport"/>
    <property type="evidence" value="ECO:0007669"/>
    <property type="project" value="InterPro"/>
</dbReference>
<dbReference type="Pfam" id="PF03600">
    <property type="entry name" value="CitMHS"/>
    <property type="match status" value="1"/>
</dbReference>
<dbReference type="InterPro" id="IPR004680">
    <property type="entry name" value="Cit_transptr-like_dom"/>
</dbReference>
<feature type="transmembrane region" description="Helical" evidence="7">
    <location>
        <begin position="138"/>
        <end position="157"/>
    </location>
</feature>
<dbReference type="Gene3D" id="3.30.70.1450">
    <property type="entry name" value="Regulator of K+ conductance, C-terminal domain"/>
    <property type="match status" value="2"/>
</dbReference>
<evidence type="ECO:0000256" key="3">
    <source>
        <dbReference type="ARBA" id="ARBA00022692"/>
    </source>
</evidence>
<evidence type="ECO:0000256" key="1">
    <source>
        <dbReference type="ARBA" id="ARBA00004141"/>
    </source>
</evidence>
<evidence type="ECO:0000259" key="8">
    <source>
        <dbReference type="PROSITE" id="PS51202"/>
    </source>
</evidence>
<comment type="caution">
    <text evidence="9">The sequence shown here is derived from an EMBL/GenBank/DDBJ whole genome shotgun (WGS) entry which is preliminary data.</text>
</comment>
<proteinExistence type="predicted"/>
<accession>A0A0D7ELP3</accession>
<keyword evidence="4" id="KW-0677">Repeat</keyword>
<feature type="transmembrane region" description="Helical" evidence="7">
    <location>
        <begin position="573"/>
        <end position="593"/>
    </location>
</feature>
<evidence type="ECO:0000256" key="6">
    <source>
        <dbReference type="ARBA" id="ARBA00023136"/>
    </source>
</evidence>
<dbReference type="Pfam" id="PF02080">
    <property type="entry name" value="TrkA_C"/>
    <property type="match status" value="1"/>
</dbReference>
<protein>
    <submittedName>
        <fullName evidence="9">Permease</fullName>
    </submittedName>
</protein>
<keyword evidence="6 7" id="KW-0472">Membrane</keyword>
<keyword evidence="3 7" id="KW-0812">Transmembrane</keyword>
<feature type="transmembrane region" description="Helical" evidence="7">
    <location>
        <begin position="55"/>
        <end position="75"/>
    </location>
</feature>
<dbReference type="InterPro" id="IPR006037">
    <property type="entry name" value="RCK_C"/>
</dbReference>
<reference evidence="9 10" key="1">
    <citation type="submission" date="2014-11" db="EMBL/GenBank/DDBJ databases">
        <title>Genomics and ecophysiology of heterotrophic nitrogen fixing bacteria isolated from estuarine surface water.</title>
        <authorList>
            <person name="Bentzon-Tilia M."/>
            <person name="Severin I."/>
            <person name="Hansen L.H."/>
            <person name="Riemann L."/>
        </authorList>
    </citation>
    <scope>NUCLEOTIDE SEQUENCE [LARGE SCALE GENOMIC DNA]</scope>
    <source>
        <strain evidence="9 10">BAL398</strain>
    </source>
</reference>
<feature type="transmembrane region" description="Helical" evidence="7">
    <location>
        <begin position="6"/>
        <end position="25"/>
    </location>
</feature>
<evidence type="ECO:0000256" key="5">
    <source>
        <dbReference type="ARBA" id="ARBA00022989"/>
    </source>
</evidence>
<dbReference type="EMBL" id="JXXE01000361">
    <property type="protein sequence ID" value="KIZ40377.1"/>
    <property type="molecule type" value="Genomic_DNA"/>
</dbReference>
<evidence type="ECO:0000256" key="4">
    <source>
        <dbReference type="ARBA" id="ARBA00022737"/>
    </source>
</evidence>
<dbReference type="PATRIC" id="fig|1076.23.peg.3897"/>
<evidence type="ECO:0000256" key="7">
    <source>
        <dbReference type="SAM" id="Phobius"/>
    </source>
</evidence>
<dbReference type="Proteomes" id="UP000032515">
    <property type="component" value="Unassembled WGS sequence"/>
</dbReference>
<organism evidence="9 10">
    <name type="scientific">Rhodopseudomonas palustris</name>
    <dbReference type="NCBI Taxonomy" id="1076"/>
    <lineage>
        <taxon>Bacteria</taxon>
        <taxon>Pseudomonadati</taxon>
        <taxon>Pseudomonadota</taxon>
        <taxon>Alphaproteobacteria</taxon>
        <taxon>Hyphomicrobiales</taxon>
        <taxon>Nitrobacteraceae</taxon>
        <taxon>Rhodopseudomonas</taxon>
    </lineage>
</organism>
<feature type="domain" description="RCK C-terminal" evidence="8">
    <location>
        <begin position="211"/>
        <end position="295"/>
    </location>
</feature>
<gene>
    <name evidence="9" type="ORF">OO17_17915</name>
</gene>
<comment type="subcellular location">
    <subcellularLocation>
        <location evidence="1">Membrane</location>
        <topology evidence="1">Multi-pass membrane protein</topology>
    </subcellularLocation>
</comment>
<feature type="domain" description="RCK C-terminal" evidence="8">
    <location>
        <begin position="301"/>
        <end position="388"/>
    </location>
</feature>
<dbReference type="PANTHER" id="PTHR43652">
    <property type="entry name" value="BASIC AMINO ACID ANTIPORTER YFCC-RELATED"/>
    <property type="match status" value="1"/>
</dbReference>
<keyword evidence="5 7" id="KW-1133">Transmembrane helix</keyword>
<keyword evidence="2" id="KW-0813">Transport</keyword>
<feature type="transmembrane region" description="Helical" evidence="7">
    <location>
        <begin position="409"/>
        <end position="437"/>
    </location>
</feature>
<feature type="transmembrane region" description="Helical" evidence="7">
    <location>
        <begin position="507"/>
        <end position="528"/>
    </location>
</feature>